<gene>
    <name evidence="2" type="ORF">C7959_12025</name>
</gene>
<dbReference type="RefSeq" id="WP_134117480.1">
    <property type="nucleotide sequence ID" value="NZ_SOEG01000020.1"/>
</dbReference>
<dbReference type="EMBL" id="SOEG01000020">
    <property type="protein sequence ID" value="TDX49131.1"/>
    <property type="molecule type" value="Genomic_DNA"/>
</dbReference>
<dbReference type="Gene3D" id="1.10.260.40">
    <property type="entry name" value="lambda repressor-like DNA-binding domains"/>
    <property type="match status" value="1"/>
</dbReference>
<feature type="domain" description="HTH cro/C1-type" evidence="1">
    <location>
        <begin position="7"/>
        <end position="39"/>
    </location>
</feature>
<dbReference type="CDD" id="cd00093">
    <property type="entry name" value="HTH_XRE"/>
    <property type="match status" value="1"/>
</dbReference>
<dbReference type="AlphaFoldDB" id="A0A4R8GVT1"/>
<dbReference type="PROSITE" id="PS50943">
    <property type="entry name" value="HTH_CROC1"/>
    <property type="match status" value="1"/>
</dbReference>
<comment type="caution">
    <text evidence="2">The sequence shown here is derived from an EMBL/GenBank/DDBJ whole genome shotgun (WGS) entry which is preliminary data.</text>
</comment>
<sequence length="191" mass="21930">MCLATVLKETRINLGLSQTEFGQLVGYSKSSISDMERKKERIPDFVVDKVVKKSKSWRLGVEKCQECKTNIFCAPYLDTANKNPFAVLVKLKEELNEAMEAVDELLTMGIINKRSREDLTDKEFEIMTELLEQVYDVNPASQFAILRFAEKYELDPVRTKSKNIFKLKKNGALKRNNSPATTDELRYSNAY</sequence>
<dbReference type="InterPro" id="IPR010982">
    <property type="entry name" value="Lambda_DNA-bd_dom_sf"/>
</dbReference>
<proteinExistence type="predicted"/>
<name>A0A4R8GVT1_9FIRM</name>
<dbReference type="Proteomes" id="UP000295832">
    <property type="component" value="Unassembled WGS sequence"/>
</dbReference>
<dbReference type="InterPro" id="IPR001387">
    <property type="entry name" value="Cro/C1-type_HTH"/>
</dbReference>
<evidence type="ECO:0000313" key="2">
    <source>
        <dbReference type="EMBL" id="TDX49131.1"/>
    </source>
</evidence>
<accession>A0A4R8GVT1</accession>
<dbReference type="SMART" id="SM00530">
    <property type="entry name" value="HTH_XRE"/>
    <property type="match status" value="1"/>
</dbReference>
<protein>
    <submittedName>
        <fullName evidence="2">Helix-turn-helix protein</fullName>
    </submittedName>
</protein>
<evidence type="ECO:0000259" key="1">
    <source>
        <dbReference type="PROSITE" id="PS50943"/>
    </source>
</evidence>
<dbReference type="GO" id="GO:0003677">
    <property type="term" value="F:DNA binding"/>
    <property type="evidence" value="ECO:0007669"/>
    <property type="project" value="InterPro"/>
</dbReference>
<dbReference type="SUPFAM" id="SSF47413">
    <property type="entry name" value="lambda repressor-like DNA-binding domains"/>
    <property type="match status" value="1"/>
</dbReference>
<evidence type="ECO:0000313" key="3">
    <source>
        <dbReference type="Proteomes" id="UP000295832"/>
    </source>
</evidence>
<keyword evidence="3" id="KW-1185">Reference proteome</keyword>
<dbReference type="Pfam" id="PF01381">
    <property type="entry name" value="HTH_3"/>
    <property type="match status" value="1"/>
</dbReference>
<reference evidence="2 3" key="1">
    <citation type="submission" date="2019-03" db="EMBL/GenBank/DDBJ databases">
        <title>Subsurface microbial communities from deep shales in Ohio and West Virginia, USA.</title>
        <authorList>
            <person name="Wrighton K."/>
        </authorList>
    </citation>
    <scope>NUCLEOTIDE SEQUENCE [LARGE SCALE GENOMIC DNA]</scope>
    <source>
        <strain evidence="2 3">MSL 6dP</strain>
    </source>
</reference>
<organism evidence="2 3">
    <name type="scientific">Orenia marismortui</name>
    <dbReference type="NCBI Taxonomy" id="46469"/>
    <lineage>
        <taxon>Bacteria</taxon>
        <taxon>Bacillati</taxon>
        <taxon>Bacillota</taxon>
        <taxon>Clostridia</taxon>
        <taxon>Halanaerobiales</taxon>
        <taxon>Halobacteroidaceae</taxon>
        <taxon>Orenia</taxon>
    </lineage>
</organism>